<dbReference type="STRING" id="452637.Oter_3032"/>
<reference evidence="2 3" key="1">
    <citation type="journal article" date="2011" name="J. Bacteriol.">
        <title>Genome sequence of the verrucomicrobium Opitutus terrae PB90-1, an abundant inhabitant of rice paddy soil ecosystems.</title>
        <authorList>
            <person name="van Passel M.W."/>
            <person name="Kant R."/>
            <person name="Palva A."/>
            <person name="Copeland A."/>
            <person name="Lucas S."/>
            <person name="Lapidus A."/>
            <person name="Glavina del Rio T."/>
            <person name="Pitluck S."/>
            <person name="Goltsman E."/>
            <person name="Clum A."/>
            <person name="Sun H."/>
            <person name="Schmutz J."/>
            <person name="Larimer F.W."/>
            <person name="Land M.L."/>
            <person name="Hauser L."/>
            <person name="Kyrpides N."/>
            <person name="Mikhailova N."/>
            <person name="Richardson P.P."/>
            <person name="Janssen P.H."/>
            <person name="de Vos W.M."/>
            <person name="Smidt H."/>
        </authorList>
    </citation>
    <scope>NUCLEOTIDE SEQUENCE [LARGE SCALE GENOMIC DNA]</scope>
    <source>
        <strain evidence="3">DSM 11246 / JCM 15787 / PB90-1</strain>
    </source>
</reference>
<dbReference type="RefSeq" id="WP_012375841.1">
    <property type="nucleotide sequence ID" value="NC_010571.1"/>
</dbReference>
<dbReference type="Proteomes" id="UP000007013">
    <property type="component" value="Chromosome"/>
</dbReference>
<evidence type="ECO:0000256" key="1">
    <source>
        <dbReference type="SAM" id="Phobius"/>
    </source>
</evidence>
<organism evidence="2 3">
    <name type="scientific">Opitutus terrae (strain DSM 11246 / JCM 15787 / PB90-1)</name>
    <dbReference type="NCBI Taxonomy" id="452637"/>
    <lineage>
        <taxon>Bacteria</taxon>
        <taxon>Pseudomonadati</taxon>
        <taxon>Verrucomicrobiota</taxon>
        <taxon>Opitutia</taxon>
        <taxon>Opitutales</taxon>
        <taxon>Opitutaceae</taxon>
        <taxon>Opitutus</taxon>
    </lineage>
</organism>
<evidence type="ECO:0000313" key="2">
    <source>
        <dbReference type="EMBL" id="ACB76312.1"/>
    </source>
</evidence>
<dbReference type="HOGENOM" id="CLU_1989330_0_0_0"/>
<keyword evidence="1" id="KW-0812">Transmembrane</keyword>
<accession>B1ZYY9</accession>
<feature type="transmembrane region" description="Helical" evidence="1">
    <location>
        <begin position="75"/>
        <end position="93"/>
    </location>
</feature>
<dbReference type="eggNOG" id="ENOG50332WE">
    <property type="taxonomic scope" value="Bacteria"/>
</dbReference>
<proteinExistence type="predicted"/>
<keyword evidence="1" id="KW-1133">Transmembrane helix</keyword>
<dbReference type="OrthoDB" id="670562at2"/>
<keyword evidence="3" id="KW-1185">Reference proteome</keyword>
<feature type="transmembrane region" description="Helical" evidence="1">
    <location>
        <begin position="105"/>
        <end position="126"/>
    </location>
</feature>
<dbReference type="KEGG" id="ote:Oter_3032"/>
<feature type="transmembrane region" description="Helical" evidence="1">
    <location>
        <begin position="48"/>
        <end position="69"/>
    </location>
</feature>
<dbReference type="AlphaFoldDB" id="B1ZYY9"/>
<feature type="transmembrane region" description="Helical" evidence="1">
    <location>
        <begin position="6"/>
        <end position="28"/>
    </location>
</feature>
<gene>
    <name evidence="2" type="ordered locus">Oter_3032</name>
</gene>
<name>B1ZYY9_OPITP</name>
<keyword evidence="1" id="KW-0472">Membrane</keyword>
<dbReference type="EMBL" id="CP001032">
    <property type="protein sequence ID" value="ACB76312.1"/>
    <property type="molecule type" value="Genomic_DNA"/>
</dbReference>
<protein>
    <submittedName>
        <fullName evidence="2">Uncharacterized protein</fullName>
    </submittedName>
</protein>
<evidence type="ECO:0000313" key="3">
    <source>
        <dbReference type="Proteomes" id="UP000007013"/>
    </source>
</evidence>
<sequence length="129" mass="14412">MRLENALLIAAGGHSLAFGVFHLGFWRLFGWRTELANVSRVNRGIMQVLNLCLTFLFFAIGVLILVHRAEMTTTAIGRSLLAVMALFWIVRLVQQAIFFNLRHHASFVLSGLFLLGAALHALPLWLRAG</sequence>